<dbReference type="AlphaFoldDB" id="A0A1H2UKW1"/>
<accession>A0A1H2UKW1</accession>
<sequence length="44" mass="5209">MFASSKSNLLRRFLLAILLIVLRARRRVMYEREELELGMVTLLS</sequence>
<protein>
    <submittedName>
        <fullName evidence="1">Uncharacterized protein</fullName>
    </submittedName>
</protein>
<name>A0A1H2UKW1_9PROT</name>
<gene>
    <name evidence="1" type="ORF">SAMN05421882_101658</name>
</gene>
<evidence type="ECO:0000313" key="1">
    <source>
        <dbReference type="EMBL" id="SDW56765.1"/>
    </source>
</evidence>
<proteinExistence type="predicted"/>
<dbReference type="Proteomes" id="UP000183454">
    <property type="component" value="Unassembled WGS sequence"/>
</dbReference>
<organism evidence="1 2">
    <name type="scientific">Nitrosomonas communis</name>
    <dbReference type="NCBI Taxonomy" id="44574"/>
    <lineage>
        <taxon>Bacteria</taxon>
        <taxon>Pseudomonadati</taxon>
        <taxon>Pseudomonadota</taxon>
        <taxon>Betaproteobacteria</taxon>
        <taxon>Nitrosomonadales</taxon>
        <taxon>Nitrosomonadaceae</taxon>
        <taxon>Nitrosomonas</taxon>
    </lineage>
</organism>
<reference evidence="1 2" key="1">
    <citation type="submission" date="2016-10" db="EMBL/GenBank/DDBJ databases">
        <authorList>
            <person name="de Groot N.N."/>
        </authorList>
    </citation>
    <scope>NUCLEOTIDE SEQUENCE [LARGE SCALE GENOMIC DNA]</scope>
    <source>
        <strain evidence="1 2">Nm110</strain>
    </source>
</reference>
<evidence type="ECO:0000313" key="2">
    <source>
        <dbReference type="Proteomes" id="UP000183454"/>
    </source>
</evidence>
<dbReference type="EMBL" id="FNNH01000016">
    <property type="protein sequence ID" value="SDW56765.1"/>
    <property type="molecule type" value="Genomic_DNA"/>
</dbReference>